<dbReference type="RefSeq" id="WP_155619159.1">
    <property type="nucleotide sequence ID" value="NZ_WOAA01000045.1"/>
</dbReference>
<protein>
    <recommendedName>
        <fullName evidence="3">Restriction endonuclease</fullName>
    </recommendedName>
</protein>
<dbReference type="InterPro" id="IPR011856">
    <property type="entry name" value="tRNA_endonuc-like_dom_sf"/>
</dbReference>
<organism evidence="1 2">
    <name type="scientific">Paenibacillus campinasensis</name>
    <dbReference type="NCBI Taxonomy" id="66347"/>
    <lineage>
        <taxon>Bacteria</taxon>
        <taxon>Bacillati</taxon>
        <taxon>Bacillota</taxon>
        <taxon>Bacilli</taxon>
        <taxon>Bacillales</taxon>
        <taxon>Paenibacillaceae</taxon>
        <taxon>Paenibacillus</taxon>
    </lineage>
</organism>
<proteinExistence type="predicted"/>
<sequence length="325" mass="38251">MTNIEKIKAFLSIKNFLNLKDQEYLIEKLELTEIDLTKRIKGKEVEIELYLILHMLGVCNHILAFDESTSVLTKSYSPDAIIELKNGYRFFMEIKSTDDPVFKNSMGNLKKRIDFANSFGLPLFFAIKLSGYWYLYDANYLVSKNGRINLVDDFRNSDFYTMFESNIITFPKGFKAIRKYKKMESKDYISKHDNYGFMVSYELFFNEKLIFSFDSNSDKVFYYFILESLNDAMLMQLTEINEIGNEEIIETLQLNSDVLLSTHGMLLNPIFHIKHHYEFMYDPTTYFQDILNNAPTHLTKEIIFSLLLELLQNDVPIKIFTNKEV</sequence>
<evidence type="ECO:0000313" key="1">
    <source>
        <dbReference type="EMBL" id="MUG68976.1"/>
    </source>
</evidence>
<dbReference type="EMBL" id="WOAA01000045">
    <property type="protein sequence ID" value="MUG68976.1"/>
    <property type="molecule type" value="Genomic_DNA"/>
</dbReference>
<dbReference type="Gene3D" id="3.40.1350.10">
    <property type="match status" value="1"/>
</dbReference>
<accession>A0ABW9TCR6</accession>
<evidence type="ECO:0000313" key="2">
    <source>
        <dbReference type="Proteomes" id="UP000435177"/>
    </source>
</evidence>
<keyword evidence="2" id="KW-1185">Reference proteome</keyword>
<comment type="caution">
    <text evidence="1">The sequence shown here is derived from an EMBL/GenBank/DDBJ whole genome shotgun (WGS) entry which is preliminary data.</text>
</comment>
<name>A0ABW9TCR6_9BACL</name>
<gene>
    <name evidence="1" type="ORF">GNP94_23770</name>
</gene>
<reference evidence="1 2" key="1">
    <citation type="submission" date="2019-11" db="EMBL/GenBank/DDBJ databases">
        <title>Draft genome sequences of five Paenibacillus species of dairy origin.</title>
        <authorList>
            <person name="Olajide A.M."/>
            <person name="Chen S."/>
            <person name="Lapointe G."/>
        </authorList>
    </citation>
    <scope>NUCLEOTIDE SEQUENCE [LARGE SCALE GENOMIC DNA]</scope>
    <source>
        <strain evidence="1 2">3CS1</strain>
    </source>
</reference>
<dbReference type="Proteomes" id="UP000435177">
    <property type="component" value="Unassembled WGS sequence"/>
</dbReference>
<evidence type="ECO:0008006" key="3">
    <source>
        <dbReference type="Google" id="ProtNLM"/>
    </source>
</evidence>